<evidence type="ECO:0000256" key="3">
    <source>
        <dbReference type="ARBA" id="ARBA00023306"/>
    </source>
</evidence>
<keyword evidence="2 4" id="KW-0195">Cyclin</keyword>
<name>A0AAD6U1U0_9AGAR</name>
<feature type="domain" description="Cyclin-like" evidence="6">
    <location>
        <begin position="249"/>
        <end position="333"/>
    </location>
</feature>
<evidence type="ECO:0000256" key="2">
    <source>
        <dbReference type="ARBA" id="ARBA00023127"/>
    </source>
</evidence>
<feature type="region of interest" description="Disordered" evidence="5">
    <location>
        <begin position="1"/>
        <end position="28"/>
    </location>
</feature>
<dbReference type="PANTHER" id="PTHR10177">
    <property type="entry name" value="CYCLINS"/>
    <property type="match status" value="1"/>
</dbReference>
<dbReference type="GO" id="GO:0051301">
    <property type="term" value="P:cell division"/>
    <property type="evidence" value="ECO:0007669"/>
    <property type="project" value="UniProtKB-KW"/>
</dbReference>
<dbReference type="Pfam" id="PF00134">
    <property type="entry name" value="Cyclin_N"/>
    <property type="match status" value="1"/>
</dbReference>
<dbReference type="FunFam" id="1.10.472.10:FF:000001">
    <property type="entry name" value="G2/mitotic-specific cyclin"/>
    <property type="match status" value="1"/>
</dbReference>
<feature type="domain" description="Cyclin-like" evidence="6">
    <location>
        <begin position="346"/>
        <end position="427"/>
    </location>
</feature>
<dbReference type="AlphaFoldDB" id="A0AAD6U1U0"/>
<dbReference type="SUPFAM" id="SSF47954">
    <property type="entry name" value="Cyclin-like"/>
    <property type="match status" value="2"/>
</dbReference>
<dbReference type="InterPro" id="IPR036915">
    <property type="entry name" value="Cyclin-like_sf"/>
</dbReference>
<feature type="domain" description="Cyclin C-terminal" evidence="7">
    <location>
        <begin position="342"/>
        <end position="456"/>
    </location>
</feature>
<comment type="caution">
    <text evidence="8">The sequence shown here is derived from an EMBL/GenBank/DDBJ whole genome shotgun (WGS) entry which is preliminary data.</text>
</comment>
<evidence type="ECO:0000256" key="1">
    <source>
        <dbReference type="ARBA" id="ARBA00022618"/>
    </source>
</evidence>
<evidence type="ECO:0000256" key="4">
    <source>
        <dbReference type="RuleBase" id="RU000383"/>
    </source>
</evidence>
<dbReference type="SMART" id="SM00385">
    <property type="entry name" value="CYCLIN"/>
    <property type="match status" value="2"/>
</dbReference>
<feature type="region of interest" description="Disordered" evidence="5">
    <location>
        <begin position="132"/>
        <end position="172"/>
    </location>
</feature>
<comment type="similarity">
    <text evidence="4">Belongs to the cyclin family.</text>
</comment>
<dbReference type="InterPro" id="IPR006671">
    <property type="entry name" value="Cyclin_N"/>
</dbReference>
<keyword evidence="3" id="KW-0131">Cell cycle</keyword>
<evidence type="ECO:0000313" key="8">
    <source>
        <dbReference type="EMBL" id="KAJ7085406.1"/>
    </source>
</evidence>
<reference evidence="8" key="1">
    <citation type="submission" date="2023-03" db="EMBL/GenBank/DDBJ databases">
        <title>Massive genome expansion in bonnet fungi (Mycena s.s.) driven by repeated elements and novel gene families across ecological guilds.</title>
        <authorList>
            <consortium name="Lawrence Berkeley National Laboratory"/>
            <person name="Harder C.B."/>
            <person name="Miyauchi S."/>
            <person name="Viragh M."/>
            <person name="Kuo A."/>
            <person name="Thoen E."/>
            <person name="Andreopoulos B."/>
            <person name="Lu D."/>
            <person name="Skrede I."/>
            <person name="Drula E."/>
            <person name="Henrissat B."/>
            <person name="Morin E."/>
            <person name="Kohler A."/>
            <person name="Barry K."/>
            <person name="LaButti K."/>
            <person name="Morin E."/>
            <person name="Salamov A."/>
            <person name="Lipzen A."/>
            <person name="Mereny Z."/>
            <person name="Hegedus B."/>
            <person name="Baldrian P."/>
            <person name="Stursova M."/>
            <person name="Weitz H."/>
            <person name="Taylor A."/>
            <person name="Grigoriev I.V."/>
            <person name="Nagy L.G."/>
            <person name="Martin F."/>
            <person name="Kauserud H."/>
        </authorList>
    </citation>
    <scope>NUCLEOTIDE SEQUENCE</scope>
    <source>
        <strain evidence="8">CBHHK173m</strain>
    </source>
</reference>
<proteinExistence type="inferred from homology"/>
<gene>
    <name evidence="8" type="ORF">B0H15DRAFT_931775</name>
</gene>
<dbReference type="CDD" id="cd20512">
    <property type="entry name" value="CYCLIN_CLBs_yeast_rpt2"/>
    <property type="match status" value="1"/>
</dbReference>
<dbReference type="InterPro" id="IPR013763">
    <property type="entry name" value="Cyclin-like_dom"/>
</dbReference>
<dbReference type="Proteomes" id="UP001222325">
    <property type="component" value="Unassembled WGS sequence"/>
</dbReference>
<feature type="compositionally biased region" description="Basic residues" evidence="5">
    <location>
        <begin position="1"/>
        <end position="11"/>
    </location>
</feature>
<evidence type="ECO:0000259" key="7">
    <source>
        <dbReference type="SMART" id="SM01332"/>
    </source>
</evidence>
<keyword evidence="1" id="KW-0132">Cell division</keyword>
<dbReference type="Pfam" id="PF02984">
    <property type="entry name" value="Cyclin_C"/>
    <property type="match status" value="1"/>
</dbReference>
<dbReference type="SMART" id="SM01332">
    <property type="entry name" value="Cyclin_C"/>
    <property type="match status" value="1"/>
</dbReference>
<dbReference type="Gene3D" id="1.10.472.10">
    <property type="entry name" value="Cyclin-like"/>
    <property type="match status" value="2"/>
</dbReference>
<dbReference type="InterPro" id="IPR039361">
    <property type="entry name" value="Cyclin"/>
</dbReference>
<keyword evidence="9" id="KW-1185">Reference proteome</keyword>
<dbReference type="InterPro" id="IPR004367">
    <property type="entry name" value="Cyclin_C-dom"/>
</dbReference>
<feature type="compositionally biased region" description="Low complexity" evidence="5">
    <location>
        <begin position="134"/>
        <end position="143"/>
    </location>
</feature>
<evidence type="ECO:0000313" key="9">
    <source>
        <dbReference type="Proteomes" id="UP001222325"/>
    </source>
</evidence>
<protein>
    <submittedName>
        <fullName evidence="8">Cyclin-like protein</fullName>
    </submittedName>
</protein>
<evidence type="ECO:0000256" key="5">
    <source>
        <dbReference type="SAM" id="MobiDB-lite"/>
    </source>
</evidence>
<evidence type="ECO:0000259" key="6">
    <source>
        <dbReference type="SMART" id="SM00385"/>
    </source>
</evidence>
<dbReference type="EMBL" id="JARJCN010000034">
    <property type="protein sequence ID" value="KAJ7085406.1"/>
    <property type="molecule type" value="Genomic_DNA"/>
</dbReference>
<accession>A0AAD6U1U0</accession>
<sequence length="515" mass="57075">MASKIPIRRGRTAGAENENIATVRSSQAAARAKAPGRAGVLAGSSKAATGSAAVAVASIKAEREKEALASAKRKREALRELTDLRNCRPKGKDKEHRKILGIPKKSTAVAREPLRALPVAAECRPPVFVPPPAARRLSSRPSLIPVLQREKEDEEGPASKRQRTSSAGPDEAEVEVALDAYDSEPEADPDGDLWEDLDAVDADDPLMVSEYVCDIQLYLREVELATMPPPDYMERQPKLSWELRALLNEWLLQVHTRYRLLPETLFLCSNLTDRFLATRAIPPSKLQLVGTTCLFIASKFEETVAPAVANFSEITEGAVTAPDILTAEQHILASLDWDLRCPGPLGFLRRISKVDGYETQTRAVAKYLLEFVLLEHRLLRAPPSLHAAAAMWLARLALGEDSWTPTLAHYAGYAESALIPVANLMLRFVLAPMRFESFYKKYAGRRNLKVSVYMRQWALARWAEGARPDLAEELRDVKNEIRAQKRLREIRKARAVPAAVALVDLDSDEEGGIEQ</sequence>
<organism evidence="8 9">
    <name type="scientific">Mycena belliarum</name>
    <dbReference type="NCBI Taxonomy" id="1033014"/>
    <lineage>
        <taxon>Eukaryota</taxon>
        <taxon>Fungi</taxon>
        <taxon>Dikarya</taxon>
        <taxon>Basidiomycota</taxon>
        <taxon>Agaricomycotina</taxon>
        <taxon>Agaricomycetes</taxon>
        <taxon>Agaricomycetidae</taxon>
        <taxon>Agaricales</taxon>
        <taxon>Marasmiineae</taxon>
        <taxon>Mycenaceae</taxon>
        <taxon>Mycena</taxon>
    </lineage>
</organism>